<reference evidence="4" key="1">
    <citation type="submission" date="2017-02" db="UniProtKB">
        <authorList>
            <consortium name="WormBaseParasite"/>
        </authorList>
    </citation>
    <scope>IDENTIFICATION</scope>
</reference>
<feature type="signal peptide" evidence="1">
    <location>
        <begin position="1"/>
        <end position="23"/>
    </location>
</feature>
<dbReference type="SUPFAM" id="SSF81383">
    <property type="entry name" value="F-box domain"/>
    <property type="match status" value="1"/>
</dbReference>
<protein>
    <submittedName>
        <fullName evidence="4">F-box domain-containing protein</fullName>
    </submittedName>
</protein>
<proteinExistence type="predicted"/>
<sequence length="350" mass="40989">MNFLRLPEELLLLILSYLPFLQLMSVKKVSRGMYNFIEENCHKLQRLFVTSLEIKDILNGERSGNYFVIMKLVENIEQTEKSFSYSAEIDSLERLEDHMKYFNLNYIKKIKIKVKRPYNLFGILNNHIKKYSFLEDLILSIDGTNDFDDFAVFLEKCNKISFMMLDGFSQINFPEDYIVPTFPFLRDLRLRNKLENINFGDKLLKSVSETSPMLGCVSACFDSKLNLIAFLNSIGGVRWNSNECGNPCTPKNFELFVHVNNNNTYHNNYGFRGYSEALIRTVMRITNRRALSFRNVNEANIFCVRVCINCFTRKCFSYVGIPHEVLTAIDKYGLLNRLTRENLITRQRLF</sequence>
<dbReference type="InterPro" id="IPR001810">
    <property type="entry name" value="F-box_dom"/>
</dbReference>
<feature type="chain" id="PRO_5005891247" evidence="1">
    <location>
        <begin position="24"/>
        <end position="350"/>
    </location>
</feature>
<organism evidence="3 4">
    <name type="scientific">Parastrongyloides trichosuri</name>
    <name type="common">Possum-specific nematode worm</name>
    <dbReference type="NCBI Taxonomy" id="131310"/>
    <lineage>
        <taxon>Eukaryota</taxon>
        <taxon>Metazoa</taxon>
        <taxon>Ecdysozoa</taxon>
        <taxon>Nematoda</taxon>
        <taxon>Chromadorea</taxon>
        <taxon>Rhabditida</taxon>
        <taxon>Tylenchina</taxon>
        <taxon>Panagrolaimomorpha</taxon>
        <taxon>Strongyloidoidea</taxon>
        <taxon>Strongyloididae</taxon>
        <taxon>Parastrongyloides</taxon>
    </lineage>
</organism>
<accession>A0A0N4Z7X5</accession>
<evidence type="ECO:0000259" key="2">
    <source>
        <dbReference type="PROSITE" id="PS50181"/>
    </source>
</evidence>
<dbReference type="PROSITE" id="PS50181">
    <property type="entry name" value="FBOX"/>
    <property type="match status" value="1"/>
</dbReference>
<evidence type="ECO:0000313" key="4">
    <source>
        <dbReference type="WBParaSite" id="PTRK_0000328600.1"/>
    </source>
</evidence>
<evidence type="ECO:0000256" key="1">
    <source>
        <dbReference type="SAM" id="SignalP"/>
    </source>
</evidence>
<keyword evidence="3" id="KW-1185">Reference proteome</keyword>
<feature type="domain" description="F-box" evidence="2">
    <location>
        <begin position="1"/>
        <end position="47"/>
    </location>
</feature>
<dbReference type="InterPro" id="IPR036047">
    <property type="entry name" value="F-box-like_dom_sf"/>
</dbReference>
<dbReference type="WBParaSite" id="PTRK_0000328600.1">
    <property type="protein sequence ID" value="PTRK_0000328600.1"/>
    <property type="gene ID" value="PTRK_0000328600"/>
</dbReference>
<dbReference type="Proteomes" id="UP000038045">
    <property type="component" value="Unplaced"/>
</dbReference>
<evidence type="ECO:0000313" key="3">
    <source>
        <dbReference type="Proteomes" id="UP000038045"/>
    </source>
</evidence>
<dbReference type="Gene3D" id="1.20.1280.50">
    <property type="match status" value="1"/>
</dbReference>
<dbReference type="AlphaFoldDB" id="A0A0N4Z7X5"/>
<keyword evidence="1" id="KW-0732">Signal</keyword>
<dbReference type="Pfam" id="PF00646">
    <property type="entry name" value="F-box"/>
    <property type="match status" value="1"/>
</dbReference>
<name>A0A0N4Z7X5_PARTI</name>
<dbReference type="SMART" id="SM00256">
    <property type="entry name" value="FBOX"/>
    <property type="match status" value="1"/>
</dbReference>